<proteinExistence type="predicted"/>
<accession>A0ABQ7E812</accession>
<dbReference type="Proteomes" id="UP000266723">
    <property type="component" value="Unassembled WGS sequence"/>
</dbReference>
<reference evidence="1 2" key="1">
    <citation type="journal article" date="2020" name="BMC Genomics">
        <title>Intraspecific diversification of the crop wild relative Brassica cretica Lam. using demographic model selection.</title>
        <authorList>
            <person name="Kioukis A."/>
            <person name="Michalopoulou V.A."/>
            <person name="Briers L."/>
            <person name="Pirintsos S."/>
            <person name="Studholme D.J."/>
            <person name="Pavlidis P."/>
            <person name="Sarris P.F."/>
        </authorList>
    </citation>
    <scope>NUCLEOTIDE SEQUENCE [LARGE SCALE GENOMIC DNA]</scope>
    <source>
        <strain evidence="2">cv. PFS-1207/04</strain>
    </source>
</reference>
<evidence type="ECO:0000313" key="2">
    <source>
        <dbReference type="Proteomes" id="UP000266723"/>
    </source>
</evidence>
<keyword evidence="2" id="KW-1185">Reference proteome</keyword>
<comment type="caution">
    <text evidence="1">The sequence shown here is derived from an EMBL/GenBank/DDBJ whole genome shotgun (WGS) entry which is preliminary data.</text>
</comment>
<name>A0ABQ7E812_BRACR</name>
<organism evidence="1 2">
    <name type="scientific">Brassica cretica</name>
    <name type="common">Mustard</name>
    <dbReference type="NCBI Taxonomy" id="69181"/>
    <lineage>
        <taxon>Eukaryota</taxon>
        <taxon>Viridiplantae</taxon>
        <taxon>Streptophyta</taxon>
        <taxon>Embryophyta</taxon>
        <taxon>Tracheophyta</taxon>
        <taxon>Spermatophyta</taxon>
        <taxon>Magnoliopsida</taxon>
        <taxon>eudicotyledons</taxon>
        <taxon>Gunneridae</taxon>
        <taxon>Pentapetalae</taxon>
        <taxon>rosids</taxon>
        <taxon>malvids</taxon>
        <taxon>Brassicales</taxon>
        <taxon>Brassicaceae</taxon>
        <taxon>Brassiceae</taxon>
        <taxon>Brassica</taxon>
    </lineage>
</organism>
<sequence length="108" mass="11481">MAATARSEDFGASEQAVTARPQATTAILITAATLLMAATVDCVEEKSDLEPRDVSSGLVKVERFHGGDLGSSLTNDRDSGINREYRGLTTRLGKGRGNWAGSLEIGRR</sequence>
<gene>
    <name evidence="1" type="ORF">DY000_02023187</name>
</gene>
<dbReference type="EMBL" id="QGKV02000299">
    <property type="protein sequence ID" value="KAF3592671.1"/>
    <property type="molecule type" value="Genomic_DNA"/>
</dbReference>
<protein>
    <submittedName>
        <fullName evidence="1">Uncharacterized protein</fullName>
    </submittedName>
</protein>
<evidence type="ECO:0000313" key="1">
    <source>
        <dbReference type="EMBL" id="KAF3592671.1"/>
    </source>
</evidence>